<dbReference type="PROSITE" id="PS00187">
    <property type="entry name" value="TPP_ENZYMES"/>
    <property type="match status" value="1"/>
</dbReference>
<proteinExistence type="inferred from homology"/>
<dbReference type="PANTHER" id="PTHR18968:SF13">
    <property type="entry name" value="ACETOLACTATE SYNTHASE CATALYTIC SUBUNIT, MITOCHONDRIAL"/>
    <property type="match status" value="1"/>
</dbReference>
<dbReference type="GO" id="GO:0050660">
    <property type="term" value="F:flavin adenine dinucleotide binding"/>
    <property type="evidence" value="ECO:0007669"/>
    <property type="project" value="TreeGrafter"/>
</dbReference>
<reference evidence="6" key="1">
    <citation type="submission" date="2016-10" db="EMBL/GenBank/DDBJ databases">
        <title>Sequence of Gallionella enrichment culture.</title>
        <authorList>
            <person name="Poehlein A."/>
            <person name="Muehling M."/>
            <person name="Daniel R."/>
        </authorList>
    </citation>
    <scope>NUCLEOTIDE SEQUENCE</scope>
</reference>
<dbReference type="PANTHER" id="PTHR18968">
    <property type="entry name" value="THIAMINE PYROPHOSPHATE ENZYMES"/>
    <property type="match status" value="1"/>
</dbReference>
<dbReference type="CDD" id="cd02002">
    <property type="entry name" value="TPP_BFDC"/>
    <property type="match status" value="1"/>
</dbReference>
<evidence type="ECO:0000259" key="4">
    <source>
        <dbReference type="Pfam" id="PF02775"/>
    </source>
</evidence>
<dbReference type="GO" id="GO:0030976">
    <property type="term" value="F:thiamine pyrophosphate binding"/>
    <property type="evidence" value="ECO:0007669"/>
    <property type="project" value="InterPro"/>
</dbReference>
<dbReference type="SUPFAM" id="SSF52467">
    <property type="entry name" value="DHS-like NAD/FAD-binding domain"/>
    <property type="match status" value="1"/>
</dbReference>
<dbReference type="InterPro" id="IPR000399">
    <property type="entry name" value="TPP-bd_CS"/>
</dbReference>
<evidence type="ECO:0000259" key="5">
    <source>
        <dbReference type="Pfam" id="PF02776"/>
    </source>
</evidence>
<dbReference type="InterPro" id="IPR029035">
    <property type="entry name" value="DHS-like_NAD/FAD-binding_dom"/>
</dbReference>
<keyword evidence="3" id="KW-0786">Thiamine pyrophosphate</keyword>
<dbReference type="InterPro" id="IPR045229">
    <property type="entry name" value="TPP_enz"/>
</dbReference>
<comment type="caution">
    <text evidence="6">The sequence shown here is derived from an EMBL/GenBank/DDBJ whole genome shotgun (WGS) entry which is preliminary data.</text>
</comment>
<protein>
    <submittedName>
        <fullName evidence="6">Benzoylformate decarboxylase</fullName>
        <ecNumber evidence="6">4.1.1.7</ecNumber>
    </submittedName>
</protein>
<evidence type="ECO:0000313" key="6">
    <source>
        <dbReference type="EMBL" id="OIQ93990.1"/>
    </source>
</evidence>
<keyword evidence="6" id="KW-0456">Lyase</keyword>
<dbReference type="EMBL" id="MLJW01000196">
    <property type="protein sequence ID" value="OIQ93990.1"/>
    <property type="molecule type" value="Genomic_DNA"/>
</dbReference>
<dbReference type="InterPro" id="IPR011766">
    <property type="entry name" value="TPP_enzyme_TPP-bd"/>
</dbReference>
<feature type="domain" description="Thiamine pyrophosphate enzyme TPP-binding" evidence="4">
    <location>
        <begin position="429"/>
        <end position="582"/>
    </location>
</feature>
<comment type="cofactor">
    <cofactor evidence="1">
        <name>thiamine diphosphate</name>
        <dbReference type="ChEBI" id="CHEBI:58937"/>
    </cofactor>
</comment>
<dbReference type="GO" id="GO:0000287">
    <property type="term" value="F:magnesium ion binding"/>
    <property type="evidence" value="ECO:0007669"/>
    <property type="project" value="InterPro"/>
</dbReference>
<evidence type="ECO:0000256" key="1">
    <source>
        <dbReference type="ARBA" id="ARBA00001964"/>
    </source>
</evidence>
<sequence>MEQDAAHLSLAATPDRPASACHTSVAEAYLALLKARGIDFLYLGAGTDTAPLVEAYARHEATAESFPRPIITSHENLAVGMAHGYYMVTGRPQAVMLHVSVGAANAVCGLLNAARSQVPMLFTAGRTPLFEQGPLGSRDGSIHWAQEMFDQAAMVREIVKWDYELRDGINLEQVIDRALTIALTAPRGPVCLTLPREVLARPAAQSRFGAAPPIPTLAFPDPAAVARLAEVLANAEYPVIACTASGADAETVALVAQLCDRFDIGVVEAKSRYLSVPASHPLHLGYDIAPVFQQADAVLFLESDVPWVPVNTEPRNTAFIAHAGTDPLFARYPLRSFRSDLSITASVRALLSALSAALEQRRGAKVALSRRARLSAAAQAVRSGAQAVAANDEARGGPISKVFLSRCLDRLRPRDAIVVNEYSARREQMHFETPGSYFGIPPSAGLGWGLPAALGAQQAAPDRTVIAVLGDGAYLFANPASCHHAAALHRLPVLTVVFNNQRWDAVSSSTASMYPESYTARAIARDGFGPLSALDPVPDFERYSEASGGHGERVTEREQLLPALERALKVVTQEKRQALVNVIGA</sequence>
<accession>A0A1J5RD19</accession>
<dbReference type="GO" id="GO:0009099">
    <property type="term" value="P:L-valine biosynthetic process"/>
    <property type="evidence" value="ECO:0007669"/>
    <property type="project" value="TreeGrafter"/>
</dbReference>
<comment type="similarity">
    <text evidence="2">Belongs to the TPP enzyme family.</text>
</comment>
<feature type="domain" description="Thiamine pyrophosphate enzyme N-terminal TPP-binding" evidence="5">
    <location>
        <begin position="24"/>
        <end position="154"/>
    </location>
</feature>
<organism evidence="6">
    <name type="scientific">mine drainage metagenome</name>
    <dbReference type="NCBI Taxonomy" id="410659"/>
    <lineage>
        <taxon>unclassified sequences</taxon>
        <taxon>metagenomes</taxon>
        <taxon>ecological metagenomes</taxon>
    </lineage>
</organism>
<dbReference type="InterPro" id="IPR029061">
    <property type="entry name" value="THDP-binding"/>
</dbReference>
<dbReference type="GO" id="GO:0009097">
    <property type="term" value="P:isoleucine biosynthetic process"/>
    <property type="evidence" value="ECO:0007669"/>
    <property type="project" value="TreeGrafter"/>
</dbReference>
<dbReference type="GO" id="GO:0005948">
    <property type="term" value="C:acetolactate synthase complex"/>
    <property type="evidence" value="ECO:0007669"/>
    <property type="project" value="TreeGrafter"/>
</dbReference>
<dbReference type="CDD" id="cd07035">
    <property type="entry name" value="TPP_PYR_POX_like"/>
    <property type="match status" value="1"/>
</dbReference>
<evidence type="ECO:0000256" key="3">
    <source>
        <dbReference type="ARBA" id="ARBA00023052"/>
    </source>
</evidence>
<dbReference type="Gene3D" id="3.40.50.1220">
    <property type="entry name" value="TPP-binding domain"/>
    <property type="match status" value="1"/>
</dbReference>
<dbReference type="GO" id="GO:0050695">
    <property type="term" value="F:benzoylformate decarboxylase activity"/>
    <property type="evidence" value="ECO:0007669"/>
    <property type="project" value="UniProtKB-EC"/>
</dbReference>
<dbReference type="NCBIfam" id="NF006203">
    <property type="entry name" value="PRK08327.1"/>
    <property type="match status" value="1"/>
</dbReference>
<dbReference type="Pfam" id="PF02775">
    <property type="entry name" value="TPP_enzyme_C"/>
    <property type="match status" value="1"/>
</dbReference>
<dbReference type="EC" id="4.1.1.7" evidence="6"/>
<dbReference type="InterPro" id="IPR012001">
    <property type="entry name" value="Thiamin_PyroP_enz_TPP-bd_dom"/>
</dbReference>
<dbReference type="AlphaFoldDB" id="A0A1J5RD19"/>
<evidence type="ECO:0000256" key="2">
    <source>
        <dbReference type="ARBA" id="ARBA00007812"/>
    </source>
</evidence>
<dbReference type="SUPFAM" id="SSF52518">
    <property type="entry name" value="Thiamin diphosphate-binding fold (THDP-binding)"/>
    <property type="match status" value="2"/>
</dbReference>
<name>A0A1J5RD19_9ZZZZ</name>
<dbReference type="Gene3D" id="3.40.50.970">
    <property type="match status" value="2"/>
</dbReference>
<dbReference type="GO" id="GO:0003984">
    <property type="term" value="F:acetolactate synthase activity"/>
    <property type="evidence" value="ECO:0007669"/>
    <property type="project" value="TreeGrafter"/>
</dbReference>
<gene>
    <name evidence="6" type="primary">mdlC_2</name>
    <name evidence="6" type="ORF">GALL_240850</name>
</gene>
<dbReference type="Pfam" id="PF02776">
    <property type="entry name" value="TPP_enzyme_N"/>
    <property type="match status" value="1"/>
</dbReference>